<proteinExistence type="predicted"/>
<dbReference type="InterPro" id="IPR052769">
    <property type="entry name" value="TPR_domain_protein"/>
</dbReference>
<dbReference type="SMART" id="SM00028">
    <property type="entry name" value="TPR"/>
    <property type="match status" value="3"/>
</dbReference>
<reference evidence="2" key="1">
    <citation type="submission" date="2019-12" db="EMBL/GenBank/DDBJ databases">
        <title>Genome sequence of Babesia ovis.</title>
        <authorList>
            <person name="Yamagishi J."/>
            <person name="Sevinc F."/>
            <person name="Xuan X."/>
        </authorList>
    </citation>
    <scope>NUCLEOTIDE SEQUENCE</scope>
    <source>
        <strain evidence="2">Selcuk</strain>
    </source>
</reference>
<keyword evidence="3" id="KW-1185">Reference proteome</keyword>
<dbReference type="InterPro" id="IPR011990">
    <property type="entry name" value="TPR-like_helical_dom_sf"/>
</dbReference>
<evidence type="ECO:0000256" key="1">
    <source>
        <dbReference type="PROSITE-ProRule" id="PRU00339"/>
    </source>
</evidence>
<feature type="repeat" description="TPR" evidence="1">
    <location>
        <begin position="122"/>
        <end position="155"/>
    </location>
</feature>
<dbReference type="PANTHER" id="PTHR46014">
    <property type="entry name" value="TETRATRICOPEPTIDE REPEAT PROTEIN 1"/>
    <property type="match status" value="1"/>
</dbReference>
<dbReference type="PROSITE" id="PS50005">
    <property type="entry name" value="TPR"/>
    <property type="match status" value="1"/>
</dbReference>
<dbReference type="InterPro" id="IPR019734">
    <property type="entry name" value="TPR_rpt"/>
</dbReference>
<dbReference type="Proteomes" id="UP001057455">
    <property type="component" value="Unassembled WGS sequence"/>
</dbReference>
<dbReference type="PANTHER" id="PTHR46014:SF1">
    <property type="entry name" value="TETRATRICOPEPTIDE REPEAT PROTEIN 1"/>
    <property type="match status" value="1"/>
</dbReference>
<sequence length="220" mass="24705">MTESNQQLNMDTEPLSAVEGHMAGATHESDQEQIAGVEHSTIFGRDSPSFLKERGNTAFKNGDFFAARELYTTAIMRLEYNDNISLRSQLYANRAACQLAYEDYDAALEDATEAIMLDGSYTKAYLRRSAAYEKKGMQQKALADLEKAVQLDGSIEPQYRDKLSKLRRLADKEFAVEKEEMLGKLKDIGNTLLGKVGLSLDNFKVNRDESTGSYNIQFQN</sequence>
<dbReference type="OrthoDB" id="1872379at2759"/>
<dbReference type="EMBL" id="BLIY01000022">
    <property type="protein sequence ID" value="GFE55495.1"/>
    <property type="molecule type" value="Genomic_DNA"/>
</dbReference>
<accession>A0A9W5TCP1</accession>
<gene>
    <name evidence="2" type="ORF">BaOVIS_028990</name>
</gene>
<evidence type="ECO:0000313" key="2">
    <source>
        <dbReference type="EMBL" id="GFE55495.1"/>
    </source>
</evidence>
<dbReference type="Gene3D" id="1.25.40.10">
    <property type="entry name" value="Tetratricopeptide repeat domain"/>
    <property type="match status" value="1"/>
</dbReference>
<organism evidence="2 3">
    <name type="scientific">Babesia ovis</name>
    <dbReference type="NCBI Taxonomy" id="5869"/>
    <lineage>
        <taxon>Eukaryota</taxon>
        <taxon>Sar</taxon>
        <taxon>Alveolata</taxon>
        <taxon>Apicomplexa</taxon>
        <taxon>Aconoidasida</taxon>
        <taxon>Piroplasmida</taxon>
        <taxon>Babesiidae</taxon>
        <taxon>Babesia</taxon>
    </lineage>
</organism>
<dbReference type="SUPFAM" id="SSF48452">
    <property type="entry name" value="TPR-like"/>
    <property type="match status" value="1"/>
</dbReference>
<name>A0A9W5TCP1_BABOV</name>
<keyword evidence="1" id="KW-0802">TPR repeat</keyword>
<protein>
    <submittedName>
        <fullName evidence="2">Tetratricopeptide repeat protein 1, putative</fullName>
    </submittedName>
</protein>
<comment type="caution">
    <text evidence="2">The sequence shown here is derived from an EMBL/GenBank/DDBJ whole genome shotgun (WGS) entry which is preliminary data.</text>
</comment>
<evidence type="ECO:0000313" key="3">
    <source>
        <dbReference type="Proteomes" id="UP001057455"/>
    </source>
</evidence>
<dbReference type="AlphaFoldDB" id="A0A9W5TCP1"/>